<proteinExistence type="inferred from homology"/>
<evidence type="ECO:0008006" key="9">
    <source>
        <dbReference type="Google" id="ProtNLM"/>
    </source>
</evidence>
<dbReference type="EMBL" id="BMIJ01000007">
    <property type="protein sequence ID" value="GGC03809.1"/>
    <property type="molecule type" value="Genomic_DNA"/>
</dbReference>
<dbReference type="Proteomes" id="UP000629025">
    <property type="component" value="Unassembled WGS sequence"/>
</dbReference>
<dbReference type="Gene3D" id="3.30.390.30">
    <property type="match status" value="1"/>
</dbReference>
<accession>A0ABQ1KM92</accession>
<organism evidence="7 8">
    <name type="scientific">Marinobacterium zhoushanense</name>
    <dbReference type="NCBI Taxonomy" id="1679163"/>
    <lineage>
        <taxon>Bacteria</taxon>
        <taxon>Pseudomonadati</taxon>
        <taxon>Pseudomonadota</taxon>
        <taxon>Gammaproteobacteria</taxon>
        <taxon>Oceanospirillales</taxon>
        <taxon>Oceanospirillaceae</taxon>
        <taxon>Marinobacterium</taxon>
    </lineage>
</organism>
<keyword evidence="3" id="KW-0285">Flavoprotein</keyword>
<evidence type="ECO:0000256" key="4">
    <source>
        <dbReference type="ARBA" id="ARBA00022827"/>
    </source>
</evidence>
<comment type="cofactor">
    <cofactor evidence="1">
        <name>FAD</name>
        <dbReference type="ChEBI" id="CHEBI:57692"/>
    </cofactor>
</comment>
<dbReference type="PANTHER" id="PTHR43429:SF3">
    <property type="entry name" value="NITRITE REDUCTASE [NAD(P)H]"/>
    <property type="match status" value="1"/>
</dbReference>
<evidence type="ECO:0000313" key="8">
    <source>
        <dbReference type="Proteomes" id="UP000629025"/>
    </source>
</evidence>
<dbReference type="InterPro" id="IPR041575">
    <property type="entry name" value="Rubredoxin_C"/>
</dbReference>
<keyword evidence="8" id="KW-1185">Reference proteome</keyword>
<evidence type="ECO:0000256" key="3">
    <source>
        <dbReference type="ARBA" id="ARBA00022630"/>
    </source>
</evidence>
<sequence>MSSQRSEPTGEAMINHVDLVIVGNGMAGNRLVQELAKQPHKPESVLVIGEEPRHAYNRVLLSPLLAGEMNAEQVALQDARWYREQGIELISGDPVASVDLAARTLVTQSGAQVEFHRIVFATGSRANMPRLPGIELDGVMGFRTWDDVERMQQSASDGAHAVVVGGGLLGLEAAEGLRKLGMQTTVLQRGDRLLNLQLDATAAGLLRDELTGRGLNVRLDSEIDEIVGEQGRVTGVRLKDGQLLKADLLVLAIGVRPEISLARAAGLRCNRAIEVDATLHTSHQNVFALGECCEFEQNTYGLVAPIWRQAEVLARVLCGEEHAYSEQPVATQLKVSGISLFSCGEIDACNAQPIEYLDSIHAEYRKLWLRDGRIVGAVLYGDTRFGPWYFQQLLSEQDLSHQRARLLFGPPPETQVA</sequence>
<evidence type="ECO:0000259" key="5">
    <source>
        <dbReference type="Pfam" id="PF07992"/>
    </source>
</evidence>
<dbReference type="InterPro" id="IPR016156">
    <property type="entry name" value="FAD/NAD-linked_Rdtase_dimer_sf"/>
</dbReference>
<comment type="similarity">
    <text evidence="2">Belongs to the FAD-dependent oxidoreductase family.</text>
</comment>
<comment type="caution">
    <text evidence="7">The sequence shown here is derived from an EMBL/GenBank/DDBJ whole genome shotgun (WGS) entry which is preliminary data.</text>
</comment>
<evidence type="ECO:0000259" key="6">
    <source>
        <dbReference type="Pfam" id="PF18267"/>
    </source>
</evidence>
<reference evidence="8" key="1">
    <citation type="journal article" date="2019" name="Int. J. Syst. Evol. Microbiol.">
        <title>The Global Catalogue of Microorganisms (GCM) 10K type strain sequencing project: providing services to taxonomists for standard genome sequencing and annotation.</title>
        <authorList>
            <consortium name="The Broad Institute Genomics Platform"/>
            <consortium name="The Broad Institute Genome Sequencing Center for Infectious Disease"/>
            <person name="Wu L."/>
            <person name="Ma J."/>
        </authorList>
    </citation>
    <scope>NUCLEOTIDE SEQUENCE [LARGE SCALE GENOMIC DNA]</scope>
    <source>
        <strain evidence="8">CGMCC 1.15341</strain>
    </source>
</reference>
<gene>
    <name evidence="7" type="ORF">GCM10011352_32570</name>
</gene>
<dbReference type="Pfam" id="PF07992">
    <property type="entry name" value="Pyr_redox_2"/>
    <property type="match status" value="1"/>
</dbReference>
<evidence type="ECO:0000256" key="2">
    <source>
        <dbReference type="ARBA" id="ARBA00006442"/>
    </source>
</evidence>
<dbReference type="InterPro" id="IPR050260">
    <property type="entry name" value="FAD-bd_OxRdtase"/>
</dbReference>
<feature type="domain" description="NADH-rubredoxin oxidoreductase C-terminal" evidence="6">
    <location>
        <begin position="330"/>
        <end position="389"/>
    </location>
</feature>
<dbReference type="PRINTS" id="PR00368">
    <property type="entry name" value="FADPNR"/>
</dbReference>
<name>A0ABQ1KM92_9GAMM</name>
<dbReference type="SUPFAM" id="SSF51905">
    <property type="entry name" value="FAD/NAD(P)-binding domain"/>
    <property type="match status" value="2"/>
</dbReference>
<protein>
    <recommendedName>
        <fullName evidence="9">Assimilatory nitrate reductase (NADH) beta subunit</fullName>
    </recommendedName>
</protein>
<dbReference type="Pfam" id="PF18267">
    <property type="entry name" value="Rubredoxin_C"/>
    <property type="match status" value="1"/>
</dbReference>
<evidence type="ECO:0000256" key="1">
    <source>
        <dbReference type="ARBA" id="ARBA00001974"/>
    </source>
</evidence>
<dbReference type="PANTHER" id="PTHR43429">
    <property type="entry name" value="PYRIDINE NUCLEOTIDE-DISULFIDE OXIDOREDUCTASE DOMAIN-CONTAINING"/>
    <property type="match status" value="1"/>
</dbReference>
<dbReference type="PRINTS" id="PR00411">
    <property type="entry name" value="PNDRDTASEI"/>
</dbReference>
<keyword evidence="4" id="KW-0274">FAD</keyword>
<feature type="domain" description="FAD/NAD(P)-binding" evidence="5">
    <location>
        <begin position="18"/>
        <end position="301"/>
    </location>
</feature>
<dbReference type="InterPro" id="IPR036188">
    <property type="entry name" value="FAD/NAD-bd_sf"/>
</dbReference>
<evidence type="ECO:0000313" key="7">
    <source>
        <dbReference type="EMBL" id="GGC03809.1"/>
    </source>
</evidence>
<dbReference type="InterPro" id="IPR023753">
    <property type="entry name" value="FAD/NAD-binding_dom"/>
</dbReference>
<dbReference type="Gene3D" id="3.50.50.60">
    <property type="entry name" value="FAD/NAD(P)-binding domain"/>
    <property type="match status" value="2"/>
</dbReference>